<evidence type="ECO:0000313" key="2">
    <source>
        <dbReference type="EMBL" id="KAK7967179.1"/>
    </source>
</evidence>
<gene>
    <name evidence="2" type="ORF">PG986_001456</name>
</gene>
<name>A0ABR1QX05_9PEZI</name>
<protein>
    <submittedName>
        <fullName evidence="2">Uncharacterized protein</fullName>
    </submittedName>
</protein>
<reference evidence="2 3" key="1">
    <citation type="submission" date="2023-01" db="EMBL/GenBank/DDBJ databases">
        <title>Analysis of 21 Apiospora genomes using comparative genomics revels a genus with tremendous synthesis potential of carbohydrate active enzymes and secondary metabolites.</title>
        <authorList>
            <person name="Sorensen T."/>
        </authorList>
    </citation>
    <scope>NUCLEOTIDE SEQUENCE [LARGE SCALE GENOMIC DNA]</scope>
    <source>
        <strain evidence="2 3">CBS 24483</strain>
    </source>
</reference>
<comment type="caution">
    <text evidence="2">The sequence shown here is derived from an EMBL/GenBank/DDBJ whole genome shotgun (WGS) entry which is preliminary data.</text>
</comment>
<sequence length="97" mass="9432">MQFSALTALFGLLMTVAPAMAAPAEEANTLDRRGTCGASSGAPIASFPIGGSCSGNGYGCDTSCHSIVQCANGQFVVIASCGGNNCAGNHNGGAVCA</sequence>
<keyword evidence="1" id="KW-0732">Signal</keyword>
<evidence type="ECO:0000313" key="3">
    <source>
        <dbReference type="Proteomes" id="UP001391051"/>
    </source>
</evidence>
<feature type="chain" id="PRO_5046931890" evidence="1">
    <location>
        <begin position="22"/>
        <end position="97"/>
    </location>
</feature>
<dbReference type="GeneID" id="92070740"/>
<feature type="signal peptide" evidence="1">
    <location>
        <begin position="1"/>
        <end position="21"/>
    </location>
</feature>
<dbReference type="Proteomes" id="UP001391051">
    <property type="component" value="Unassembled WGS sequence"/>
</dbReference>
<proteinExistence type="predicted"/>
<organism evidence="2 3">
    <name type="scientific">Apiospora aurea</name>
    <dbReference type="NCBI Taxonomy" id="335848"/>
    <lineage>
        <taxon>Eukaryota</taxon>
        <taxon>Fungi</taxon>
        <taxon>Dikarya</taxon>
        <taxon>Ascomycota</taxon>
        <taxon>Pezizomycotina</taxon>
        <taxon>Sordariomycetes</taxon>
        <taxon>Xylariomycetidae</taxon>
        <taxon>Amphisphaeriales</taxon>
        <taxon>Apiosporaceae</taxon>
        <taxon>Apiospora</taxon>
    </lineage>
</organism>
<dbReference type="EMBL" id="JAQQWE010000001">
    <property type="protein sequence ID" value="KAK7967179.1"/>
    <property type="molecule type" value="Genomic_DNA"/>
</dbReference>
<keyword evidence="3" id="KW-1185">Reference proteome</keyword>
<evidence type="ECO:0000256" key="1">
    <source>
        <dbReference type="SAM" id="SignalP"/>
    </source>
</evidence>
<accession>A0ABR1QX05</accession>
<dbReference type="RefSeq" id="XP_066706571.1">
    <property type="nucleotide sequence ID" value="XM_066837678.1"/>
</dbReference>